<dbReference type="AlphaFoldDB" id="A0AAV5T1P1"/>
<gene>
    <name evidence="2" type="ORF">PENTCL1PPCAC_11677</name>
</gene>
<dbReference type="PANTHER" id="PTHR37157">
    <property type="entry name" value="PRION-LIKE-(Q/N-RICH) DOMAIN-BEARING PROTEIN 25"/>
    <property type="match status" value="1"/>
</dbReference>
<dbReference type="Pfam" id="PF01683">
    <property type="entry name" value="EB"/>
    <property type="match status" value="2"/>
</dbReference>
<sequence>EVQANGQCLSLAAPGTPCQVSQQCIDSSTCTNQRCTCSTFNAQVNNGYCIVPSPSCSSSQTRVNGQCVSYATPGAPCQANEQCVGGSTCLSSQCTCPMGRYSMNGYCLVDPVTGGNCNALTQVRGGG</sequence>
<evidence type="ECO:0000313" key="3">
    <source>
        <dbReference type="Proteomes" id="UP001432027"/>
    </source>
</evidence>
<evidence type="ECO:0000259" key="1">
    <source>
        <dbReference type="Pfam" id="PF01683"/>
    </source>
</evidence>
<dbReference type="Proteomes" id="UP001432027">
    <property type="component" value="Unassembled WGS sequence"/>
</dbReference>
<dbReference type="PANTHER" id="PTHR37157:SF2">
    <property type="entry name" value="EB DOMAIN-CONTAINING PROTEIN-RELATED"/>
    <property type="match status" value="1"/>
</dbReference>
<comment type="caution">
    <text evidence="2">The sequence shown here is derived from an EMBL/GenBank/DDBJ whole genome shotgun (WGS) entry which is preliminary data.</text>
</comment>
<feature type="domain" description="EB" evidence="1">
    <location>
        <begin position="2"/>
        <end position="49"/>
    </location>
</feature>
<dbReference type="InterPro" id="IPR006149">
    <property type="entry name" value="EB_dom"/>
</dbReference>
<accession>A0AAV5T1P1</accession>
<evidence type="ECO:0000313" key="2">
    <source>
        <dbReference type="EMBL" id="GMS89502.1"/>
    </source>
</evidence>
<organism evidence="2 3">
    <name type="scientific">Pristionchus entomophagus</name>
    <dbReference type="NCBI Taxonomy" id="358040"/>
    <lineage>
        <taxon>Eukaryota</taxon>
        <taxon>Metazoa</taxon>
        <taxon>Ecdysozoa</taxon>
        <taxon>Nematoda</taxon>
        <taxon>Chromadorea</taxon>
        <taxon>Rhabditida</taxon>
        <taxon>Rhabditina</taxon>
        <taxon>Diplogasteromorpha</taxon>
        <taxon>Diplogasteroidea</taxon>
        <taxon>Neodiplogasteridae</taxon>
        <taxon>Pristionchus</taxon>
    </lineage>
</organism>
<proteinExistence type="predicted"/>
<dbReference type="EMBL" id="BTSX01000003">
    <property type="protein sequence ID" value="GMS89502.1"/>
    <property type="molecule type" value="Genomic_DNA"/>
</dbReference>
<feature type="non-terminal residue" evidence="2">
    <location>
        <position position="127"/>
    </location>
</feature>
<name>A0AAV5T1P1_9BILA</name>
<protein>
    <recommendedName>
        <fullName evidence="1">EB domain-containing protein</fullName>
    </recommendedName>
</protein>
<feature type="non-terminal residue" evidence="2">
    <location>
        <position position="1"/>
    </location>
</feature>
<keyword evidence="3" id="KW-1185">Reference proteome</keyword>
<reference evidence="2" key="1">
    <citation type="submission" date="2023-10" db="EMBL/GenBank/DDBJ databases">
        <title>Genome assembly of Pristionchus species.</title>
        <authorList>
            <person name="Yoshida K."/>
            <person name="Sommer R.J."/>
        </authorList>
    </citation>
    <scope>NUCLEOTIDE SEQUENCE</scope>
    <source>
        <strain evidence="2">RS0144</strain>
    </source>
</reference>
<feature type="domain" description="EB" evidence="1">
    <location>
        <begin position="56"/>
        <end position="107"/>
    </location>
</feature>